<feature type="domain" description="ADP ribosyltransferase" evidence="2">
    <location>
        <begin position="597"/>
        <end position="649"/>
    </location>
</feature>
<feature type="region of interest" description="Disordered" evidence="1">
    <location>
        <begin position="342"/>
        <end position="361"/>
    </location>
</feature>
<dbReference type="AlphaFoldDB" id="A0A9D1Z4T7"/>
<evidence type="ECO:0000256" key="1">
    <source>
        <dbReference type="SAM" id="MobiDB-lite"/>
    </source>
</evidence>
<dbReference type="GO" id="GO:0005576">
    <property type="term" value="C:extracellular region"/>
    <property type="evidence" value="ECO:0007669"/>
    <property type="project" value="InterPro"/>
</dbReference>
<sequence length="716" mass="78663">MTSQVYRARRRGKAALAPRAPQAKGPSLEQLRGGAMPTAEQLGHKVDLPQAIRGKMEASFGADLGGVELYESQTVAQAGAQAMTMGNKIGFAPGALDFASSAGQALLGHELSHVVSQARGEVAGRGFLNNQALEARADREGAMAAAGENVYSGPVTPISTASTALSAAGPMQAKKPKEKKAEKALAYMTSDGRSQEVDQYFAGKFGDAQNRGAMSNSHMFRLFSRQSYGKSQEEKDDLYDMYTNADRRGEYLAHVQGLVNQTMNMDMDAFKLEKEKDLLKGGQRVHDVTTDLLALSDVVKDNQKDLGYSDSFVKEQFGARREYMINAKNDVRGRLREIVGQAEKGSTAASPRNQLAFGETGQNQGFEDFKTRFLEGNRKKALSDVAEQYNAVSMSQYEAATPEQRAAAKDYIRDSRDMNGLLRGNVEIPQEQRAELEEKIEQVSSMMQTTESDQTGYRAISDAALLPLLSQAGMEDVIKANGTIDHEALLRQKDRMIGMTFQDKGFVSTTAASQFAEKWGEGIGRRDLNFFKQRALERRGITQEERERKENKPLLEDLEGERGKKMSVANRQQYYGALADNLLKGDEAIKESDIGSHTMEIALPKGSKAAYIDSASTISGKLGENTLPHQQMEILLNRGSRFRISDILPKLDEHGKSLPNQFRIIMELLQEEEEQGGTSEVSAPPAETAGQSLDVDSMSPAEKKKYMIQKLNGMRG</sequence>
<reference evidence="4" key="1">
    <citation type="journal article" date="2021" name="PeerJ">
        <title>Extensive microbial diversity within the chicken gut microbiome revealed by metagenomics and culture.</title>
        <authorList>
            <person name="Gilroy R."/>
            <person name="Ravi A."/>
            <person name="Getino M."/>
            <person name="Pursley I."/>
            <person name="Horton D.L."/>
            <person name="Alikhan N.F."/>
            <person name="Baker D."/>
            <person name="Gharbi K."/>
            <person name="Hall N."/>
            <person name="Watson M."/>
            <person name="Adriaenssens E.M."/>
            <person name="Foster-Nyarko E."/>
            <person name="Jarju S."/>
            <person name="Secka A."/>
            <person name="Antonio M."/>
            <person name="Oren A."/>
            <person name="Chaudhuri R.R."/>
            <person name="La Ragione R."/>
            <person name="Hildebrand F."/>
            <person name="Pallen M.J."/>
        </authorList>
    </citation>
    <scope>NUCLEOTIDE SEQUENCE</scope>
    <source>
        <strain evidence="4">CHK33-7979</strain>
    </source>
</reference>
<dbReference type="Pfam" id="PF03496">
    <property type="entry name" value="ADPrib_exo_Tox"/>
    <property type="match status" value="2"/>
</dbReference>
<dbReference type="EMBL" id="DXCX01000087">
    <property type="protein sequence ID" value="HIY74004.1"/>
    <property type="molecule type" value="Genomic_DNA"/>
</dbReference>
<dbReference type="Proteomes" id="UP000886824">
    <property type="component" value="Unassembled WGS sequence"/>
</dbReference>
<accession>A0A9D1Z4T7</accession>
<evidence type="ECO:0000313" key="4">
    <source>
        <dbReference type="EMBL" id="HIY74004.1"/>
    </source>
</evidence>
<proteinExistence type="predicted"/>
<feature type="domain" description="eCIS core" evidence="3">
    <location>
        <begin position="48"/>
        <end position="120"/>
    </location>
</feature>
<organism evidence="4 5">
    <name type="scientific">Candidatus Intestinimonas merdavium</name>
    <dbReference type="NCBI Taxonomy" id="2838622"/>
    <lineage>
        <taxon>Bacteria</taxon>
        <taxon>Bacillati</taxon>
        <taxon>Bacillota</taxon>
        <taxon>Clostridia</taxon>
        <taxon>Eubacteriales</taxon>
        <taxon>Intestinimonas</taxon>
    </lineage>
</organism>
<dbReference type="InterPro" id="IPR025295">
    <property type="entry name" value="eCIS_core_dom"/>
</dbReference>
<feature type="region of interest" description="Disordered" evidence="1">
    <location>
        <begin position="673"/>
        <end position="716"/>
    </location>
</feature>
<evidence type="ECO:0000313" key="5">
    <source>
        <dbReference type="Proteomes" id="UP000886824"/>
    </source>
</evidence>
<name>A0A9D1Z4T7_9FIRM</name>
<feature type="region of interest" description="Disordered" evidence="1">
    <location>
        <begin position="1"/>
        <end position="33"/>
    </location>
</feature>
<comment type="caution">
    <text evidence="4">The sequence shown here is derived from an EMBL/GenBank/DDBJ whole genome shotgun (WGS) entry which is preliminary data.</text>
</comment>
<gene>
    <name evidence="4" type="ORF">H9826_08550</name>
</gene>
<reference evidence="4" key="2">
    <citation type="submission" date="2021-04" db="EMBL/GenBank/DDBJ databases">
        <authorList>
            <person name="Gilroy R."/>
        </authorList>
    </citation>
    <scope>NUCLEOTIDE SEQUENCE</scope>
    <source>
        <strain evidence="4">CHK33-7979</strain>
    </source>
</reference>
<dbReference type="Gene3D" id="3.90.176.10">
    <property type="entry name" value="Toxin ADP-ribosyltransferase, Chain A, domain 1"/>
    <property type="match status" value="2"/>
</dbReference>
<protein>
    <submittedName>
        <fullName evidence="4">DUF4157 domain-containing protein</fullName>
    </submittedName>
</protein>
<feature type="domain" description="ADP ribosyltransferase" evidence="2">
    <location>
        <begin position="387"/>
        <end position="514"/>
    </location>
</feature>
<evidence type="ECO:0000259" key="2">
    <source>
        <dbReference type="Pfam" id="PF03496"/>
    </source>
</evidence>
<evidence type="ECO:0000259" key="3">
    <source>
        <dbReference type="Pfam" id="PF13699"/>
    </source>
</evidence>
<dbReference type="Pfam" id="PF13699">
    <property type="entry name" value="eCIS_core"/>
    <property type="match status" value="1"/>
</dbReference>
<dbReference type="InterPro" id="IPR003540">
    <property type="entry name" value="ADP-ribosyltransferase"/>
</dbReference>
<dbReference type="SUPFAM" id="SSF56399">
    <property type="entry name" value="ADP-ribosylation"/>
    <property type="match status" value="1"/>
</dbReference>